<dbReference type="SUPFAM" id="SSF52172">
    <property type="entry name" value="CheY-like"/>
    <property type="match status" value="2"/>
</dbReference>
<feature type="modified residue" description="4-aspartylphosphate" evidence="2">
    <location>
        <position position="269"/>
    </location>
</feature>
<feature type="compositionally biased region" description="Polar residues" evidence="3">
    <location>
        <begin position="9"/>
        <end position="20"/>
    </location>
</feature>
<dbReference type="GO" id="GO:0000160">
    <property type="term" value="P:phosphorelay signal transduction system"/>
    <property type="evidence" value="ECO:0007669"/>
    <property type="project" value="InterPro"/>
</dbReference>
<dbReference type="Pfam" id="PF00072">
    <property type="entry name" value="Response_reg"/>
    <property type="match status" value="1"/>
</dbReference>
<proteinExistence type="predicted"/>
<evidence type="ECO:0000313" key="5">
    <source>
        <dbReference type="EMBL" id="CAD9487761.1"/>
    </source>
</evidence>
<evidence type="ECO:0000313" key="6">
    <source>
        <dbReference type="EMBL" id="CAD9487765.1"/>
    </source>
</evidence>
<name>A0A6U7HFG2_9EUKA</name>
<reference evidence="5" key="1">
    <citation type="submission" date="2021-01" db="EMBL/GenBank/DDBJ databases">
        <authorList>
            <person name="Corre E."/>
            <person name="Pelletier E."/>
            <person name="Niang G."/>
            <person name="Scheremetjew M."/>
            <person name="Finn R."/>
            <person name="Kale V."/>
            <person name="Holt S."/>
            <person name="Cochrane G."/>
            <person name="Meng A."/>
            <person name="Brown T."/>
            <person name="Cohen L."/>
        </authorList>
    </citation>
    <scope>NUCLEOTIDE SEQUENCE</scope>
    <source>
        <strain evidence="5">UTEX LB 985</strain>
    </source>
</reference>
<dbReference type="AlphaFoldDB" id="A0A6U7HFG2"/>
<feature type="domain" description="Response regulatory" evidence="4">
    <location>
        <begin position="37"/>
        <end position="188"/>
    </location>
</feature>
<accession>A0A6U7HFG2</accession>
<feature type="modified residue" description="4-aspartylphosphate" evidence="2">
    <location>
        <position position="103"/>
    </location>
</feature>
<evidence type="ECO:0000256" key="1">
    <source>
        <dbReference type="ARBA" id="ARBA00022553"/>
    </source>
</evidence>
<feature type="domain" description="Response regulatory" evidence="4">
    <location>
        <begin position="220"/>
        <end position="336"/>
    </location>
</feature>
<gene>
    <name evidence="5" type="ORF">CBRE1094_LOCUS26424</name>
    <name evidence="6" type="ORF">CBRE1094_LOCUS26425</name>
</gene>
<dbReference type="EMBL" id="HBGU01048485">
    <property type="protein sequence ID" value="CAD9487765.1"/>
    <property type="molecule type" value="Transcribed_RNA"/>
</dbReference>
<dbReference type="InterPro" id="IPR001789">
    <property type="entry name" value="Sig_transdc_resp-reg_receiver"/>
</dbReference>
<dbReference type="SMART" id="SM00448">
    <property type="entry name" value="REC"/>
    <property type="match status" value="2"/>
</dbReference>
<organism evidence="5">
    <name type="scientific">Haptolina brevifila</name>
    <dbReference type="NCBI Taxonomy" id="156173"/>
    <lineage>
        <taxon>Eukaryota</taxon>
        <taxon>Haptista</taxon>
        <taxon>Haptophyta</taxon>
        <taxon>Prymnesiophyceae</taxon>
        <taxon>Prymnesiales</taxon>
        <taxon>Prymnesiaceae</taxon>
        <taxon>Haptolina</taxon>
    </lineage>
</organism>
<evidence type="ECO:0000256" key="2">
    <source>
        <dbReference type="PROSITE-ProRule" id="PRU00169"/>
    </source>
</evidence>
<sequence length="354" mass="39000">MDGYFTPDDSLSQPTPMSQGLMSRTLADDREDGRIVRVLVVEDDDFMRKTIELMLKSIEEKSAAMHEQLSLPPPFKLQIECTRTGEQGWDMLRSRRFHIALIDLNLPGVSGLELAWCYQQLLPDAVEEAHMSVDEHAAPQQPTILIACSSNLPTGPEGEASLAEYGVHDVLPKPVNIKALRHLLHKWLPRGDDVVMDPELGHPGPTTGLERNNSGSFASRILIVEDCVVTRTATMLVFQQLGQYAEVAADGGTAMAMLDKRNFDLILLDVDLPDMSGYAISTWYKSLCRSRGSTIGKVVAVTSDPDSETCREFEMDACLPKPLTTLSVMEALQNFWRTPPTSPSTSKATATATP</sequence>
<protein>
    <recommendedName>
        <fullName evidence="4">Response regulatory domain-containing protein</fullName>
    </recommendedName>
</protein>
<evidence type="ECO:0000256" key="3">
    <source>
        <dbReference type="SAM" id="MobiDB-lite"/>
    </source>
</evidence>
<evidence type="ECO:0000259" key="4">
    <source>
        <dbReference type="PROSITE" id="PS50110"/>
    </source>
</evidence>
<feature type="region of interest" description="Disordered" evidence="3">
    <location>
        <begin position="1"/>
        <end position="20"/>
    </location>
</feature>
<keyword evidence="1 2" id="KW-0597">Phosphoprotein</keyword>
<dbReference type="PANTHER" id="PTHR44591">
    <property type="entry name" value="STRESS RESPONSE REGULATOR PROTEIN 1"/>
    <property type="match status" value="1"/>
</dbReference>
<dbReference type="InterPro" id="IPR011006">
    <property type="entry name" value="CheY-like_superfamily"/>
</dbReference>
<dbReference type="PROSITE" id="PS50110">
    <property type="entry name" value="RESPONSE_REGULATORY"/>
    <property type="match status" value="2"/>
</dbReference>
<dbReference type="EMBL" id="HBGU01048484">
    <property type="protein sequence ID" value="CAD9487761.1"/>
    <property type="molecule type" value="Transcribed_RNA"/>
</dbReference>
<dbReference type="InterPro" id="IPR050595">
    <property type="entry name" value="Bact_response_regulator"/>
</dbReference>
<dbReference type="Gene3D" id="3.40.50.2300">
    <property type="match status" value="2"/>
</dbReference>
<dbReference type="CDD" id="cd17546">
    <property type="entry name" value="REC_hyHK_CKI1_RcsC-like"/>
    <property type="match status" value="1"/>
</dbReference>
<dbReference type="PANTHER" id="PTHR44591:SF3">
    <property type="entry name" value="RESPONSE REGULATORY DOMAIN-CONTAINING PROTEIN"/>
    <property type="match status" value="1"/>
</dbReference>